<evidence type="ECO:0000256" key="2">
    <source>
        <dbReference type="ARBA" id="ARBA00022737"/>
    </source>
</evidence>
<dbReference type="Gene3D" id="3.10.129.10">
    <property type="entry name" value="Hotdog Thioesterase"/>
    <property type="match status" value="2"/>
</dbReference>
<evidence type="ECO:0000256" key="4">
    <source>
        <dbReference type="ARBA" id="ARBA00022946"/>
    </source>
</evidence>
<dbReference type="AlphaFoldDB" id="L8HGT5"/>
<proteinExistence type="inferred from homology"/>
<dbReference type="InterPro" id="IPR029069">
    <property type="entry name" value="HotDog_dom_sf"/>
</dbReference>
<dbReference type="Pfam" id="PF03061">
    <property type="entry name" value="4HBT"/>
    <property type="match status" value="1"/>
</dbReference>
<keyword evidence="4" id="KW-0809">Transit peptide</keyword>
<evidence type="ECO:0000256" key="3">
    <source>
        <dbReference type="ARBA" id="ARBA00022801"/>
    </source>
</evidence>
<dbReference type="PROSITE" id="PS51770">
    <property type="entry name" value="HOTDOG_ACOT"/>
    <property type="match status" value="2"/>
</dbReference>
<dbReference type="KEGG" id="acan:ACA1_072580"/>
<organism evidence="6 7">
    <name type="scientific">Acanthamoeba castellanii (strain ATCC 30010 / Neff)</name>
    <dbReference type="NCBI Taxonomy" id="1257118"/>
    <lineage>
        <taxon>Eukaryota</taxon>
        <taxon>Amoebozoa</taxon>
        <taxon>Discosea</taxon>
        <taxon>Longamoebia</taxon>
        <taxon>Centramoebida</taxon>
        <taxon>Acanthamoebidae</taxon>
        <taxon>Acanthamoeba</taxon>
    </lineage>
</organism>
<accession>L8HGT5</accession>
<reference evidence="6 7" key="1">
    <citation type="journal article" date="2013" name="Genome Biol.">
        <title>Genome of Acanthamoeba castellanii highlights extensive lateral gene transfer and early evolution of tyrosine kinase signaling.</title>
        <authorList>
            <person name="Clarke M."/>
            <person name="Lohan A.J."/>
            <person name="Liu B."/>
            <person name="Lagkouvardos I."/>
            <person name="Roy S."/>
            <person name="Zafar N."/>
            <person name="Bertelli C."/>
            <person name="Schilde C."/>
            <person name="Kianianmomeni A."/>
            <person name="Burglin T.R."/>
            <person name="Frech C."/>
            <person name="Turcotte B."/>
            <person name="Kopec K.O."/>
            <person name="Synnott J.M."/>
            <person name="Choo C."/>
            <person name="Paponov I."/>
            <person name="Finkler A."/>
            <person name="Soon Heng Tan C."/>
            <person name="Hutchins A.P."/>
            <person name="Weinmeier T."/>
            <person name="Rattei T."/>
            <person name="Chu J.S."/>
            <person name="Gimenez G."/>
            <person name="Irimia M."/>
            <person name="Rigden D.J."/>
            <person name="Fitzpatrick D.A."/>
            <person name="Lorenzo-Morales J."/>
            <person name="Bateman A."/>
            <person name="Chiu C.H."/>
            <person name="Tang P."/>
            <person name="Hegemann P."/>
            <person name="Fromm H."/>
            <person name="Raoult D."/>
            <person name="Greub G."/>
            <person name="Miranda-Saavedra D."/>
            <person name="Chen N."/>
            <person name="Nash P."/>
            <person name="Ginger M.L."/>
            <person name="Horn M."/>
            <person name="Schaap P."/>
            <person name="Caler L."/>
            <person name="Loftus B."/>
        </authorList>
    </citation>
    <scope>NUCLEOTIDE SEQUENCE [LARGE SCALE GENOMIC DNA]</scope>
    <source>
        <strain evidence="6 7">Neff</strain>
    </source>
</reference>
<evidence type="ECO:0000313" key="6">
    <source>
        <dbReference type="EMBL" id="ELR23626.1"/>
    </source>
</evidence>
<dbReference type="PANTHER" id="PTHR12655">
    <property type="entry name" value="ACYL-COA THIOESTERASE"/>
    <property type="match status" value="1"/>
</dbReference>
<dbReference type="InterPro" id="IPR033120">
    <property type="entry name" value="HOTDOG_ACOT"/>
</dbReference>
<dbReference type="SUPFAM" id="SSF54637">
    <property type="entry name" value="Thioesterase/thiol ester dehydrase-isomerase"/>
    <property type="match status" value="2"/>
</dbReference>
<dbReference type="Proteomes" id="UP000011083">
    <property type="component" value="Unassembled WGS sequence"/>
</dbReference>
<keyword evidence="7" id="KW-1185">Reference proteome</keyword>
<evidence type="ECO:0000313" key="7">
    <source>
        <dbReference type="Proteomes" id="UP000011083"/>
    </source>
</evidence>
<dbReference type="GeneID" id="14924607"/>
<evidence type="ECO:0000259" key="5">
    <source>
        <dbReference type="PROSITE" id="PS51770"/>
    </source>
</evidence>
<dbReference type="RefSeq" id="XP_004353154.1">
    <property type="nucleotide sequence ID" value="XM_004353102.1"/>
</dbReference>
<comment type="similarity">
    <text evidence="1">Belongs to the acyl coenzyme A hydrolase family.</text>
</comment>
<feature type="domain" description="HotDog ACOT-type" evidence="5">
    <location>
        <begin position="232"/>
        <end position="344"/>
    </location>
</feature>
<dbReference type="OMA" id="QFNYTFL"/>
<dbReference type="GO" id="GO:0006637">
    <property type="term" value="P:acyl-CoA metabolic process"/>
    <property type="evidence" value="ECO:0007669"/>
    <property type="project" value="TreeGrafter"/>
</dbReference>
<protein>
    <submittedName>
        <fullName evidence="6">AcylCoA thioester hydrolase</fullName>
    </submittedName>
</protein>
<evidence type="ECO:0000256" key="1">
    <source>
        <dbReference type="ARBA" id="ARBA00010458"/>
    </source>
</evidence>
<dbReference type="EMBL" id="KB007857">
    <property type="protein sequence ID" value="ELR23626.1"/>
    <property type="molecule type" value="Genomic_DNA"/>
</dbReference>
<feature type="domain" description="HotDog ACOT-type" evidence="5">
    <location>
        <begin position="43"/>
        <end position="163"/>
    </location>
</feature>
<dbReference type="STRING" id="1257118.L8HGT5"/>
<dbReference type="OrthoDB" id="331699at2759"/>
<dbReference type="CDD" id="cd03442">
    <property type="entry name" value="BFIT_BACH"/>
    <property type="match status" value="2"/>
</dbReference>
<keyword evidence="3 6" id="KW-0378">Hydrolase</keyword>
<sequence length="388" mass="43810">MKAEEEQLKRFEVATDVSVHGLEGTERPSFLIDKTPCDSAIEVVLPFSTDLALREQYINFYGNLRMGKILEDLDACAGNVAHAHADDSNPKTRPLTIVTASVDRIDLLDKLLPDRDMRMTGFVTYVGRSSMEIRVEVESKDPATDRFYPLIIATFTMVATFEGKAAPVNRLVPQTEREKQLFDLGEKNKLVRKELAKASLFTQPPTPDEQKLLHTLFMDRIAGKQVSGTPMCASRIQSVLLCQPQERNRHNKIFGGFLMQKAHELAWTNAHTFTGVRPWFLALDQVSFHKPVNIGSIIFFNSEVVYTQSKAVGVRVIAEVLNPVERTRDKTNSFHFTFTCPEGHGDAPLPAVIPDTYEEAIQYLDGKRRYDDGKRTAETLGSRLLRFY</sequence>
<dbReference type="VEuPathDB" id="AmoebaDB:ACA1_072580"/>
<name>L8HGT5_ACACF</name>
<keyword evidence="2" id="KW-0677">Repeat</keyword>
<dbReference type="PANTHER" id="PTHR12655:SF0">
    <property type="entry name" value="ACYL-COENZYME A THIOESTERASE 9, MITOCHONDRIAL"/>
    <property type="match status" value="1"/>
</dbReference>
<dbReference type="InterPro" id="IPR006683">
    <property type="entry name" value="Thioestr_dom"/>
</dbReference>
<dbReference type="GO" id="GO:0005739">
    <property type="term" value="C:mitochondrion"/>
    <property type="evidence" value="ECO:0007669"/>
    <property type="project" value="TreeGrafter"/>
</dbReference>
<gene>
    <name evidence="6" type="ORF">ACA1_072580</name>
</gene>
<dbReference type="GO" id="GO:0047617">
    <property type="term" value="F:fatty acyl-CoA hydrolase activity"/>
    <property type="evidence" value="ECO:0007669"/>
    <property type="project" value="TreeGrafter"/>
</dbReference>